<dbReference type="AlphaFoldDB" id="A0A1M6WWY3"/>
<dbReference type="RefSeq" id="WP_012026876.1">
    <property type="nucleotide sequence ID" value="NZ_CP031763.1"/>
</dbReference>
<dbReference type="EMBL" id="FQWH01000002">
    <property type="protein sequence ID" value="SHG38694.1"/>
    <property type="molecule type" value="Genomic_DNA"/>
</dbReference>
<evidence type="ECO:0000256" key="1">
    <source>
        <dbReference type="SAM" id="Phobius"/>
    </source>
</evidence>
<reference evidence="3 4" key="1">
    <citation type="submission" date="2016-11" db="EMBL/GenBank/DDBJ databases">
        <authorList>
            <person name="Jaros S."/>
            <person name="Januszkiewicz K."/>
            <person name="Wedrychowicz H."/>
        </authorList>
    </citation>
    <scope>NUCLEOTIDE SEQUENCE [LARGE SCALE GENOMIC DNA]</scope>
    <source>
        <strain evidence="3 4">DSM 6792</strain>
    </source>
</reference>
<keyword evidence="1" id="KW-0472">Membrane</keyword>
<dbReference type="Proteomes" id="UP000184112">
    <property type="component" value="Unassembled WGS sequence"/>
</dbReference>
<dbReference type="GeneID" id="31767845"/>
<evidence type="ECO:0000259" key="2">
    <source>
        <dbReference type="Pfam" id="PF13239"/>
    </source>
</evidence>
<feature type="domain" description="2TM" evidence="2">
    <location>
        <begin position="18"/>
        <end position="99"/>
    </location>
</feature>
<feature type="transmembrane region" description="Helical" evidence="1">
    <location>
        <begin position="64"/>
        <end position="86"/>
    </location>
</feature>
<dbReference type="InterPro" id="IPR025698">
    <property type="entry name" value="2TM_dom"/>
</dbReference>
<keyword evidence="1" id="KW-1133">Transmembrane helix</keyword>
<dbReference type="OMA" id="AIWIVAY"/>
<proteinExistence type="predicted"/>
<feature type="transmembrane region" description="Helical" evidence="1">
    <location>
        <begin position="28"/>
        <end position="44"/>
    </location>
</feature>
<evidence type="ECO:0000313" key="3">
    <source>
        <dbReference type="EMBL" id="SHG38694.1"/>
    </source>
</evidence>
<accession>A0A1M6WWY3</accession>
<keyword evidence="1" id="KW-0812">Transmembrane</keyword>
<dbReference type="Pfam" id="PF13239">
    <property type="entry name" value="2TM"/>
    <property type="match status" value="1"/>
</dbReference>
<protein>
    <submittedName>
        <fullName evidence="3">2TM domain-containing protein</fullName>
    </submittedName>
</protein>
<sequence>METDFNTNNEQKELQDLAVKKVHKLKSFYKHTFLYIIGLTLFLLKEYSQLPLNFFPIQFLNPVVVIIWSAVYIGSAIDVFVSFKIFGKEWEERKLKSLLEKKNKTQKWE</sequence>
<name>A0A1M6WWY3_FLAJO</name>
<evidence type="ECO:0000313" key="4">
    <source>
        <dbReference type="Proteomes" id="UP000184112"/>
    </source>
</evidence>
<gene>
    <name evidence="3" type="ORF">SAMN05444388_102485</name>
</gene>
<organism evidence="3 4">
    <name type="scientific">Flavobacterium johnsoniae</name>
    <name type="common">Cytophaga johnsonae</name>
    <dbReference type="NCBI Taxonomy" id="986"/>
    <lineage>
        <taxon>Bacteria</taxon>
        <taxon>Pseudomonadati</taxon>
        <taxon>Bacteroidota</taxon>
        <taxon>Flavobacteriia</taxon>
        <taxon>Flavobacteriales</taxon>
        <taxon>Flavobacteriaceae</taxon>
        <taxon>Flavobacterium</taxon>
    </lineage>
</organism>